<feature type="compositionally biased region" description="Low complexity" evidence="5">
    <location>
        <begin position="10"/>
        <end position="22"/>
    </location>
</feature>
<evidence type="ECO:0000313" key="7">
    <source>
        <dbReference type="EMBL" id="AFZ10379.1"/>
    </source>
</evidence>
<feature type="compositionally biased region" description="Low complexity" evidence="5">
    <location>
        <begin position="51"/>
        <end position="62"/>
    </location>
</feature>
<evidence type="ECO:0000259" key="6">
    <source>
        <dbReference type="Pfam" id="PF08548"/>
    </source>
</evidence>
<feature type="domain" description="Peptidase M10 serralysin C-terminal" evidence="6">
    <location>
        <begin position="187"/>
        <end position="291"/>
    </location>
</feature>
<dbReference type="InterPro" id="IPR013858">
    <property type="entry name" value="Peptidase_M10B_C"/>
</dbReference>
<evidence type="ECO:0000256" key="1">
    <source>
        <dbReference type="ARBA" id="ARBA00001913"/>
    </source>
</evidence>
<evidence type="ECO:0000256" key="3">
    <source>
        <dbReference type="ARBA" id="ARBA00022525"/>
    </source>
</evidence>
<dbReference type="InterPro" id="IPR011049">
    <property type="entry name" value="Serralysin-like_metalloprot_C"/>
</dbReference>
<feature type="region of interest" description="Disordered" evidence="5">
    <location>
        <begin position="1"/>
        <end position="84"/>
    </location>
</feature>
<sequence length="327" mass="33172" precursor="true">MPALFPNSINAPGNPPQNQGAPGNPPPQNQGAPGNPPPQNQGAPGNPPPQNQGAQLTNSALPPQNPTPPPPPANSISTTAGNDNITGDSLDNFILGSSGTDTITGGLGTDTISYLSLTSGITIEAKGIVDKGAAGTDSLQNIEQIIAPLGQINTIDASTGSGTASINVDLSQNRLAVNNLPGIGTLNFTVENFVNVTGTPNVDVLTGNIQNNSLVGGDGNDTLSGLRGNDTLIGVNPSSATPGSNETDVLIGGRGRDIFVLGDATKTYYQGTGVALIQDFQQGIDRIQLRGSLSDYNIVGNSINLAGTSDQIAVIQGGFTPDSFLFV</sequence>
<dbReference type="Gene3D" id="2.150.10.10">
    <property type="entry name" value="Serralysin-like metalloprotease, C-terminal"/>
    <property type="match status" value="1"/>
</dbReference>
<dbReference type="KEGG" id="oni:Osc7112_6199"/>
<reference evidence="7 8" key="1">
    <citation type="submission" date="2012-05" db="EMBL/GenBank/DDBJ databases">
        <title>Finished chromosome of genome of Oscillatoria sp. PCC 7112.</title>
        <authorList>
            <consortium name="US DOE Joint Genome Institute"/>
            <person name="Gugger M."/>
            <person name="Coursin T."/>
            <person name="Rippka R."/>
            <person name="Tandeau De Marsac N."/>
            <person name="Huntemann M."/>
            <person name="Wei C.-L."/>
            <person name="Han J."/>
            <person name="Detter J.C."/>
            <person name="Han C."/>
            <person name="Tapia R."/>
            <person name="Davenport K."/>
            <person name="Daligault H."/>
            <person name="Erkkila T."/>
            <person name="Gu W."/>
            <person name="Munk A.C.C."/>
            <person name="Teshima H."/>
            <person name="Xu Y."/>
            <person name="Chain P."/>
            <person name="Chen A."/>
            <person name="Krypides N."/>
            <person name="Mavromatis K."/>
            <person name="Markowitz V."/>
            <person name="Szeto E."/>
            <person name="Ivanova N."/>
            <person name="Mikhailova N."/>
            <person name="Ovchinnikova G."/>
            <person name="Pagani I."/>
            <person name="Pati A."/>
            <person name="Goodwin L."/>
            <person name="Peters L."/>
            <person name="Pitluck S."/>
            <person name="Woyke T."/>
            <person name="Kerfeld C."/>
        </authorList>
    </citation>
    <scope>NUCLEOTIDE SEQUENCE [LARGE SCALE GENOMIC DNA]</scope>
    <source>
        <strain evidence="7 8">PCC 7112</strain>
    </source>
</reference>
<evidence type="ECO:0000256" key="2">
    <source>
        <dbReference type="ARBA" id="ARBA00004613"/>
    </source>
</evidence>
<keyword evidence="8" id="KW-1185">Reference proteome</keyword>
<keyword evidence="3" id="KW-0964">Secreted</keyword>
<gene>
    <name evidence="7" type="ORF">Osc7112_6199</name>
</gene>
<dbReference type="RefSeq" id="WP_015179575.1">
    <property type="nucleotide sequence ID" value="NC_019729.1"/>
</dbReference>
<dbReference type="GO" id="GO:0005615">
    <property type="term" value="C:extracellular space"/>
    <property type="evidence" value="ECO:0007669"/>
    <property type="project" value="InterPro"/>
</dbReference>
<evidence type="ECO:0000313" key="8">
    <source>
        <dbReference type="Proteomes" id="UP000010478"/>
    </source>
</evidence>
<comment type="cofactor">
    <cofactor evidence="1">
        <name>Ca(2+)</name>
        <dbReference type="ChEBI" id="CHEBI:29108"/>
    </cofactor>
</comment>
<accession>K9VS31</accession>
<name>K9VS31_9CYAN</name>
<dbReference type="OrthoDB" id="454226at2"/>
<dbReference type="Pfam" id="PF00353">
    <property type="entry name" value="HemolysinCabind"/>
    <property type="match status" value="3"/>
</dbReference>
<feature type="compositionally biased region" description="Pro residues" evidence="5">
    <location>
        <begin position="23"/>
        <end position="50"/>
    </location>
</feature>
<dbReference type="EMBL" id="CP003614">
    <property type="protein sequence ID" value="AFZ10379.1"/>
    <property type="molecule type" value="Genomic_DNA"/>
</dbReference>
<feature type="compositionally biased region" description="Pro residues" evidence="5">
    <location>
        <begin position="63"/>
        <end position="73"/>
    </location>
</feature>
<comment type="subcellular location">
    <subcellularLocation>
        <location evidence="2">Secreted</location>
    </subcellularLocation>
</comment>
<dbReference type="eggNOG" id="COG2931">
    <property type="taxonomic scope" value="Bacteria"/>
</dbReference>
<keyword evidence="4" id="KW-0677">Repeat</keyword>
<organism evidence="7 8">
    <name type="scientific">Phormidium nigroviride PCC 7112</name>
    <dbReference type="NCBI Taxonomy" id="179408"/>
    <lineage>
        <taxon>Bacteria</taxon>
        <taxon>Bacillati</taxon>
        <taxon>Cyanobacteriota</taxon>
        <taxon>Cyanophyceae</taxon>
        <taxon>Oscillatoriophycideae</taxon>
        <taxon>Oscillatoriales</taxon>
        <taxon>Oscillatoriaceae</taxon>
        <taxon>Phormidium</taxon>
    </lineage>
</organism>
<dbReference type="GO" id="GO:0005509">
    <property type="term" value="F:calcium ion binding"/>
    <property type="evidence" value="ECO:0007669"/>
    <property type="project" value="InterPro"/>
</dbReference>
<dbReference type="PRINTS" id="PR00313">
    <property type="entry name" value="CABNDNGRPT"/>
</dbReference>
<dbReference type="AlphaFoldDB" id="K9VS31"/>
<dbReference type="HOGENOM" id="CLU_849502_0_0_3"/>
<dbReference type="Proteomes" id="UP000010478">
    <property type="component" value="Chromosome"/>
</dbReference>
<proteinExistence type="predicted"/>
<dbReference type="PATRIC" id="fig|179408.3.peg.7715"/>
<evidence type="ECO:0000256" key="4">
    <source>
        <dbReference type="ARBA" id="ARBA00022737"/>
    </source>
</evidence>
<dbReference type="InterPro" id="IPR001343">
    <property type="entry name" value="Hemolysn_Ca-bd"/>
</dbReference>
<protein>
    <recommendedName>
        <fullName evidence="6">Peptidase M10 serralysin C-terminal domain-containing protein</fullName>
    </recommendedName>
</protein>
<dbReference type="SUPFAM" id="SSF51120">
    <property type="entry name" value="beta-Roll"/>
    <property type="match status" value="2"/>
</dbReference>
<dbReference type="STRING" id="179408.Osc7112_6199"/>
<evidence type="ECO:0000256" key="5">
    <source>
        <dbReference type="SAM" id="MobiDB-lite"/>
    </source>
</evidence>
<dbReference type="Pfam" id="PF08548">
    <property type="entry name" value="Peptidase_M10_C"/>
    <property type="match status" value="1"/>
</dbReference>